<sequence precursor="true">MKKTLFNLLTFLFCIGLVFNARAEKADADKPTNIEADQMFSDDVKQITTFTGNVVVTKGTLLIKAGKAVIVEDPEGYQFITLYAAPGKLASLRQKQDSGPDTWLEGYGEKIEYDNKNEIAKFFTRARVKRLQGSKVTDDVTGEYISYNAKTEYYNVYNTSEGVSKPGAGRVKAVIQPREKKSNK</sequence>
<evidence type="ECO:0000256" key="4">
    <source>
        <dbReference type="HAMAP-Rule" id="MF_01914"/>
    </source>
</evidence>
<accession>A0A9E9LEK0</accession>
<reference evidence="7" key="1">
    <citation type="journal article" date="2022" name="Front. Microbiol.">
        <title>New perspectives on an old grouping: The genomic and phenotypic variability of Oxalobacter formigenes and the implications for calcium oxalate stone prevention.</title>
        <authorList>
            <person name="Chmiel J.A."/>
            <person name="Carr C."/>
            <person name="Stuivenberg G.A."/>
            <person name="Venema R."/>
            <person name="Chanyi R.M."/>
            <person name="Al K.F."/>
            <person name="Giguere D."/>
            <person name="Say H."/>
            <person name="Akouris P.P."/>
            <person name="Dominguez Romero S.A."/>
            <person name="Kwong A."/>
            <person name="Tai V."/>
            <person name="Koval S.F."/>
            <person name="Razvi H."/>
            <person name="Bjazevic J."/>
            <person name="Burton J.P."/>
        </authorList>
    </citation>
    <scope>NUCLEOTIDE SEQUENCE</scope>
    <source>
        <strain evidence="7">OxK</strain>
    </source>
</reference>
<comment type="subunit">
    <text evidence="4">Component of the lipopolysaccharide transport and assembly complex.</text>
</comment>
<comment type="subcellular location">
    <subcellularLocation>
        <location evidence="4">Periplasm</location>
    </subcellularLocation>
</comment>
<feature type="region of interest" description="Disordered" evidence="5">
    <location>
        <begin position="164"/>
        <end position="184"/>
    </location>
</feature>
<dbReference type="GO" id="GO:0015920">
    <property type="term" value="P:lipopolysaccharide transport"/>
    <property type="evidence" value="ECO:0007669"/>
    <property type="project" value="UniProtKB-UniRule"/>
</dbReference>
<feature type="chain" id="PRO_5039770614" description="Lipopolysaccharide export system protein LptA" evidence="4">
    <location>
        <begin position="24"/>
        <end position="184"/>
    </location>
</feature>
<evidence type="ECO:0000313" key="7">
    <source>
        <dbReference type="EMBL" id="WAV91808.1"/>
    </source>
</evidence>
<evidence type="ECO:0000256" key="2">
    <source>
        <dbReference type="ARBA" id="ARBA00022729"/>
    </source>
</evidence>
<keyword evidence="1 4" id="KW-0813">Transport</keyword>
<dbReference type="Proteomes" id="UP001164819">
    <property type="component" value="Chromosome"/>
</dbReference>
<dbReference type="GO" id="GO:0001530">
    <property type="term" value="F:lipopolysaccharide binding"/>
    <property type="evidence" value="ECO:0007669"/>
    <property type="project" value="InterPro"/>
</dbReference>
<evidence type="ECO:0000256" key="1">
    <source>
        <dbReference type="ARBA" id="ARBA00022448"/>
    </source>
</evidence>
<feature type="domain" description="Organic solvent tolerance-like N-terminal" evidence="6">
    <location>
        <begin position="33"/>
        <end position="152"/>
    </location>
</feature>
<dbReference type="EMBL" id="CP098251">
    <property type="protein sequence ID" value="WAV91808.1"/>
    <property type="molecule type" value="Genomic_DNA"/>
</dbReference>
<evidence type="ECO:0000256" key="5">
    <source>
        <dbReference type="SAM" id="MobiDB-lite"/>
    </source>
</evidence>
<dbReference type="HAMAP" id="MF_01914">
    <property type="entry name" value="LPS_assembly_LptA"/>
    <property type="match status" value="1"/>
</dbReference>
<protein>
    <recommendedName>
        <fullName evidence="4">Lipopolysaccharide export system protein LptA</fullName>
    </recommendedName>
</protein>
<dbReference type="Pfam" id="PF03968">
    <property type="entry name" value="LptD_N"/>
    <property type="match status" value="1"/>
</dbReference>
<feature type="signal peptide" evidence="4">
    <location>
        <begin position="1"/>
        <end position="23"/>
    </location>
</feature>
<dbReference type="PANTHER" id="PTHR36504:SF1">
    <property type="entry name" value="LIPOPOLYSACCHARIDE EXPORT SYSTEM PROTEIN LPTA"/>
    <property type="match status" value="1"/>
</dbReference>
<keyword evidence="2 4" id="KW-0732">Signal</keyword>
<dbReference type="InterPro" id="IPR014340">
    <property type="entry name" value="LptA"/>
</dbReference>
<comment type="similarity">
    <text evidence="4">Belongs to the LptA family.</text>
</comment>
<dbReference type="InterPro" id="IPR005653">
    <property type="entry name" value="OstA-like_N"/>
</dbReference>
<dbReference type="GO" id="GO:0009279">
    <property type="term" value="C:cell outer membrane"/>
    <property type="evidence" value="ECO:0007669"/>
    <property type="project" value="TreeGrafter"/>
</dbReference>
<dbReference type="GO" id="GO:0043165">
    <property type="term" value="P:Gram-negative-bacterium-type cell outer membrane assembly"/>
    <property type="evidence" value="ECO:0007669"/>
    <property type="project" value="UniProtKB-UniRule"/>
</dbReference>
<keyword evidence="3 4" id="KW-0574">Periplasm</keyword>
<dbReference type="NCBIfam" id="TIGR03002">
    <property type="entry name" value="outer_YhbN_LptA"/>
    <property type="match status" value="1"/>
</dbReference>
<dbReference type="RefSeq" id="WP_269316200.1">
    <property type="nucleotide sequence ID" value="NZ_CP098251.1"/>
</dbReference>
<name>A0A9E9LEK0_9BURK</name>
<dbReference type="GO" id="GO:0017089">
    <property type="term" value="F:glycolipid transfer activity"/>
    <property type="evidence" value="ECO:0007669"/>
    <property type="project" value="TreeGrafter"/>
</dbReference>
<dbReference type="AlphaFoldDB" id="A0A9E9LEK0"/>
<evidence type="ECO:0000259" key="6">
    <source>
        <dbReference type="Pfam" id="PF03968"/>
    </source>
</evidence>
<dbReference type="PANTHER" id="PTHR36504">
    <property type="entry name" value="LIPOPOLYSACCHARIDE EXPORT SYSTEM PROTEIN LPTA"/>
    <property type="match status" value="1"/>
</dbReference>
<organism evidence="7">
    <name type="scientific">Oxalobacter aliiformigenes</name>
    <dbReference type="NCBI Taxonomy" id="2946593"/>
    <lineage>
        <taxon>Bacteria</taxon>
        <taxon>Pseudomonadati</taxon>
        <taxon>Pseudomonadota</taxon>
        <taxon>Betaproteobacteria</taxon>
        <taxon>Burkholderiales</taxon>
        <taxon>Oxalobacteraceae</taxon>
        <taxon>Oxalobacter</taxon>
    </lineage>
</organism>
<dbReference type="Gene3D" id="2.60.450.10">
    <property type="entry name" value="Lipopolysaccharide (LPS) transport protein A like domain"/>
    <property type="match status" value="1"/>
</dbReference>
<proteinExistence type="inferred from homology"/>
<dbReference type="InterPro" id="IPR052037">
    <property type="entry name" value="LPS_export_LptA"/>
</dbReference>
<comment type="function">
    <text evidence="4">Involved in the assembly of lipopolysaccharide (LPS). Required for the translocation of LPS from the inner membrane to the outer membrane.</text>
</comment>
<evidence type="ECO:0000256" key="3">
    <source>
        <dbReference type="ARBA" id="ARBA00022764"/>
    </source>
</evidence>
<gene>
    <name evidence="4 7" type="primary">lptA</name>
    <name evidence="7" type="ORF">NB646_03450</name>
</gene>
<dbReference type="GO" id="GO:0030288">
    <property type="term" value="C:outer membrane-bounded periplasmic space"/>
    <property type="evidence" value="ECO:0007669"/>
    <property type="project" value="TreeGrafter"/>
</dbReference>